<dbReference type="InterPro" id="IPR001732">
    <property type="entry name" value="UDP-Glc/GDP-Man_DH_N"/>
</dbReference>
<reference evidence="13" key="1">
    <citation type="journal article" date="2014" name="Int. J. Syst. Evol. Microbiol.">
        <title>Complete genome sequence of Corynebacterium casei LMG S-19264T (=DSM 44701T), isolated from a smear-ripened cheese.</title>
        <authorList>
            <consortium name="US DOE Joint Genome Institute (JGI-PGF)"/>
            <person name="Walter F."/>
            <person name="Albersmeier A."/>
            <person name="Kalinowski J."/>
            <person name="Ruckert C."/>
        </authorList>
    </citation>
    <scope>NUCLEOTIDE SEQUENCE</scope>
    <source>
        <strain evidence="13">CGMCC 4.7306</strain>
    </source>
</reference>
<dbReference type="Gene3D" id="3.40.50.720">
    <property type="entry name" value="NAD(P)-binding Rossmann-like Domain"/>
    <property type="match status" value="2"/>
</dbReference>
<feature type="binding site" evidence="11">
    <location>
        <position position="260"/>
    </location>
    <ligand>
        <name>NAD(+)</name>
        <dbReference type="ChEBI" id="CHEBI:57540"/>
    </ligand>
</feature>
<dbReference type="Pfam" id="PF00984">
    <property type="entry name" value="UDPG_MGDP_dh"/>
    <property type="match status" value="1"/>
</dbReference>
<dbReference type="SUPFAM" id="SSF51735">
    <property type="entry name" value="NAD(P)-binding Rossmann-fold domains"/>
    <property type="match status" value="1"/>
</dbReference>
<evidence type="ECO:0000256" key="9">
    <source>
        <dbReference type="PIRSR" id="PIRSR500134-1"/>
    </source>
</evidence>
<protein>
    <recommendedName>
        <fullName evidence="4 8">UDP-glucose 6-dehydrogenase</fullName>
        <ecNumber evidence="3 8">1.1.1.22</ecNumber>
    </recommendedName>
</protein>
<feature type="binding site" evidence="10">
    <location>
        <position position="201"/>
    </location>
    <ligand>
        <name>substrate</name>
    </ligand>
</feature>
<feature type="binding site" evidence="10">
    <location>
        <begin position="146"/>
        <end position="149"/>
    </location>
    <ligand>
        <name>substrate</name>
    </ligand>
</feature>
<dbReference type="InterPro" id="IPR017476">
    <property type="entry name" value="UDP-Glc/GDP-Man"/>
</dbReference>
<feature type="binding site" evidence="11">
    <location>
        <position position="122"/>
    </location>
    <ligand>
        <name>NAD(+)</name>
        <dbReference type="ChEBI" id="CHEBI:57540"/>
    </ligand>
</feature>
<accession>A0A917SFZ2</accession>
<dbReference type="Proteomes" id="UP000613840">
    <property type="component" value="Unassembled WGS sequence"/>
</dbReference>
<dbReference type="PANTHER" id="PTHR43750">
    <property type="entry name" value="UDP-GLUCOSE 6-DEHYDROGENASE TUAD"/>
    <property type="match status" value="1"/>
</dbReference>
<organism evidence="13 14">
    <name type="scientific">Microlunatus endophyticus</name>
    <dbReference type="NCBI Taxonomy" id="1716077"/>
    <lineage>
        <taxon>Bacteria</taxon>
        <taxon>Bacillati</taxon>
        <taxon>Actinomycetota</taxon>
        <taxon>Actinomycetes</taxon>
        <taxon>Propionibacteriales</taxon>
        <taxon>Propionibacteriaceae</taxon>
        <taxon>Microlunatus</taxon>
    </lineage>
</organism>
<comment type="similarity">
    <text evidence="2 8">Belongs to the UDP-glucose/GDP-mannose dehydrogenase family.</text>
</comment>
<dbReference type="SUPFAM" id="SSF52413">
    <property type="entry name" value="UDP-glucose/GDP-mannose dehydrogenase C-terminal domain"/>
    <property type="match status" value="1"/>
</dbReference>
<feature type="binding site" evidence="11">
    <location>
        <position position="87"/>
    </location>
    <ligand>
        <name>NAD(+)</name>
        <dbReference type="ChEBI" id="CHEBI:57540"/>
    </ligand>
</feature>
<dbReference type="GO" id="GO:0051287">
    <property type="term" value="F:NAD binding"/>
    <property type="evidence" value="ECO:0007669"/>
    <property type="project" value="InterPro"/>
</dbReference>
<dbReference type="InterPro" id="IPR028357">
    <property type="entry name" value="UDPglc_DH_bac"/>
</dbReference>
<feature type="binding site" evidence="11">
    <location>
        <position position="149"/>
    </location>
    <ligand>
        <name>NAD(+)</name>
        <dbReference type="ChEBI" id="CHEBI:57540"/>
    </ligand>
</feature>
<dbReference type="GO" id="GO:0000271">
    <property type="term" value="P:polysaccharide biosynthetic process"/>
    <property type="evidence" value="ECO:0007669"/>
    <property type="project" value="InterPro"/>
</dbReference>
<feature type="binding site" evidence="11">
    <location>
        <position position="318"/>
    </location>
    <ligand>
        <name>NAD(+)</name>
        <dbReference type="ChEBI" id="CHEBI:57540"/>
    </ligand>
</feature>
<dbReference type="PANTHER" id="PTHR43750:SF2">
    <property type="entry name" value="UDP-GLUCOSE 6-DEHYDROGENASE"/>
    <property type="match status" value="1"/>
</dbReference>
<feature type="binding site" evidence="10">
    <location>
        <position position="254"/>
    </location>
    <ligand>
        <name>substrate</name>
    </ligand>
</feature>
<evidence type="ECO:0000256" key="10">
    <source>
        <dbReference type="PIRSR" id="PIRSR500134-2"/>
    </source>
</evidence>
<evidence type="ECO:0000259" key="12">
    <source>
        <dbReference type="SMART" id="SM00984"/>
    </source>
</evidence>
<dbReference type="GO" id="GO:0003979">
    <property type="term" value="F:UDP-glucose 6-dehydrogenase activity"/>
    <property type="evidence" value="ECO:0007669"/>
    <property type="project" value="UniProtKB-EC"/>
</dbReference>
<feature type="domain" description="UDP-glucose/GDP-mannose dehydrogenase C-terminal" evidence="12">
    <location>
        <begin position="304"/>
        <end position="391"/>
    </location>
</feature>
<dbReference type="Pfam" id="PF03721">
    <property type="entry name" value="UDPG_MGDP_dh_N"/>
    <property type="match status" value="1"/>
</dbReference>
<comment type="catalytic activity">
    <reaction evidence="7 8">
        <text>UDP-alpha-D-glucose + 2 NAD(+) + H2O = UDP-alpha-D-glucuronate + 2 NADH + 3 H(+)</text>
        <dbReference type="Rhea" id="RHEA:23596"/>
        <dbReference type="ChEBI" id="CHEBI:15377"/>
        <dbReference type="ChEBI" id="CHEBI:15378"/>
        <dbReference type="ChEBI" id="CHEBI:57540"/>
        <dbReference type="ChEBI" id="CHEBI:57945"/>
        <dbReference type="ChEBI" id="CHEBI:58052"/>
        <dbReference type="ChEBI" id="CHEBI:58885"/>
        <dbReference type="EC" id="1.1.1.22"/>
    </reaction>
</comment>
<comment type="pathway">
    <text evidence="1">Nucleotide-sugar biosynthesis; UDP-alpha-D-glucuronate biosynthesis; UDP-alpha-D-glucuronate from UDP-alpha-D-glucose: step 1/1.</text>
</comment>
<feature type="active site" description="Nucleophile" evidence="9">
    <location>
        <position position="257"/>
    </location>
</feature>
<feature type="binding site" evidence="11">
    <location>
        <position position="33"/>
    </location>
    <ligand>
        <name>NAD(+)</name>
        <dbReference type="ChEBI" id="CHEBI:57540"/>
    </ligand>
</feature>
<dbReference type="Pfam" id="PF03720">
    <property type="entry name" value="UDPG_MGDP_dh_C"/>
    <property type="match status" value="1"/>
</dbReference>
<dbReference type="SMART" id="SM00984">
    <property type="entry name" value="UDPG_MGDP_dh_C"/>
    <property type="match status" value="1"/>
</dbReference>
<name>A0A917SFZ2_9ACTN</name>
<dbReference type="EC" id="1.1.1.22" evidence="3 8"/>
<dbReference type="Gene3D" id="1.10.1040.10">
    <property type="entry name" value="N-(1-d-carboxylethyl)-l-norvaline Dehydrogenase, domain 2"/>
    <property type="match status" value="1"/>
</dbReference>
<evidence type="ECO:0000256" key="3">
    <source>
        <dbReference type="ARBA" id="ARBA00012954"/>
    </source>
</evidence>
<evidence type="ECO:0000256" key="5">
    <source>
        <dbReference type="ARBA" id="ARBA00023002"/>
    </source>
</evidence>
<evidence type="ECO:0000256" key="2">
    <source>
        <dbReference type="ARBA" id="ARBA00006601"/>
    </source>
</evidence>
<dbReference type="InterPro" id="IPR014026">
    <property type="entry name" value="UDP-Glc/GDP-Man_DH_dimer"/>
</dbReference>
<dbReference type="PIRSF" id="PIRSF500134">
    <property type="entry name" value="UDPglc_DH_bac"/>
    <property type="match status" value="1"/>
</dbReference>
<dbReference type="PIRSF" id="PIRSF000124">
    <property type="entry name" value="UDPglc_GDPman_dh"/>
    <property type="match status" value="1"/>
</dbReference>
<sequence length="392" mass="43415">MVAMTKVAVVGTGYVGLSMAILLAQHNRVVAYDIDAERVELLRAGTSPIEDVEIIDHLAHAELDLTFTTDKHQAYEDAEFVIIATPTNYHPVKNYFDTRSVEGVITDVAAVNPAAVMVVKSTVPVGFVRDVTSRLGTANVMFSPEFLREGKALYDNLHPSRIIVGETSVRAKRFADLLLEAAEDTDVPVLMTEPTEAEAIKLFANTYLAMRVAYFNELDTFAVLHGLDSRQIIEGVGLDPRIGSHYNNPSFGYGGYCLPKDTKQLLANYRDVPQTLIEAIVDANGTRKDFVATDILSRHPRTVGIYRLIMKTGSDNFRESSVQGVMKRIKAKGIEVLVYEPELTDDSFFGSEVIRDLDQLKSRADVIVANRRHPDLADVEAKVYTRDLFGTS</sequence>
<evidence type="ECO:0000256" key="11">
    <source>
        <dbReference type="PIRSR" id="PIRSR500134-3"/>
    </source>
</evidence>
<feature type="binding site" evidence="10">
    <location>
        <position position="310"/>
    </location>
    <ligand>
        <name>substrate</name>
    </ligand>
</feature>
<proteinExistence type="inferred from homology"/>
<dbReference type="InterPro" id="IPR014027">
    <property type="entry name" value="UDP-Glc/GDP-Man_DH_C"/>
</dbReference>
<feature type="binding site" evidence="11">
    <location>
        <position position="38"/>
    </location>
    <ligand>
        <name>NAD(+)</name>
        <dbReference type="ChEBI" id="CHEBI:57540"/>
    </ligand>
</feature>
<reference evidence="13" key="2">
    <citation type="submission" date="2020-09" db="EMBL/GenBank/DDBJ databases">
        <authorList>
            <person name="Sun Q."/>
            <person name="Zhou Y."/>
        </authorList>
    </citation>
    <scope>NUCLEOTIDE SEQUENCE</scope>
    <source>
        <strain evidence="13">CGMCC 4.7306</strain>
    </source>
</reference>
<evidence type="ECO:0000256" key="7">
    <source>
        <dbReference type="ARBA" id="ARBA00047473"/>
    </source>
</evidence>
<evidence type="ECO:0000256" key="4">
    <source>
        <dbReference type="ARBA" id="ARBA00015132"/>
    </source>
</evidence>
<evidence type="ECO:0000256" key="6">
    <source>
        <dbReference type="ARBA" id="ARBA00023027"/>
    </source>
</evidence>
<keyword evidence="14" id="KW-1185">Reference proteome</keyword>
<evidence type="ECO:0000256" key="8">
    <source>
        <dbReference type="PIRNR" id="PIRNR000124"/>
    </source>
</evidence>
<dbReference type="SUPFAM" id="SSF48179">
    <property type="entry name" value="6-phosphogluconate dehydrogenase C-terminal domain-like"/>
    <property type="match status" value="1"/>
</dbReference>
<keyword evidence="5 8" id="KW-0560">Oxidoreductase</keyword>
<gene>
    <name evidence="13" type="ORF">GCM10011575_40530</name>
</gene>
<dbReference type="InterPro" id="IPR036291">
    <property type="entry name" value="NAD(P)-bd_dom_sf"/>
</dbReference>
<feature type="binding site" evidence="10">
    <location>
        <position position="311"/>
    </location>
    <ligand>
        <name>substrate</name>
    </ligand>
</feature>
<comment type="caution">
    <text evidence="13">The sequence shown here is derived from an EMBL/GenBank/DDBJ whole genome shotgun (WGS) entry which is preliminary data.</text>
</comment>
<feature type="binding site" evidence="10">
    <location>
        <begin position="246"/>
        <end position="250"/>
    </location>
    <ligand>
        <name>substrate</name>
    </ligand>
</feature>
<evidence type="ECO:0000256" key="1">
    <source>
        <dbReference type="ARBA" id="ARBA00004701"/>
    </source>
</evidence>
<evidence type="ECO:0000313" key="14">
    <source>
        <dbReference type="Proteomes" id="UP000613840"/>
    </source>
</evidence>
<evidence type="ECO:0000313" key="13">
    <source>
        <dbReference type="EMBL" id="GGL78125.1"/>
    </source>
</evidence>
<dbReference type="InterPro" id="IPR013328">
    <property type="entry name" value="6PGD_dom2"/>
</dbReference>
<dbReference type="EMBL" id="BMMZ01000013">
    <property type="protein sequence ID" value="GGL78125.1"/>
    <property type="molecule type" value="Genomic_DNA"/>
</dbReference>
<dbReference type="InterPro" id="IPR036220">
    <property type="entry name" value="UDP-Glc/GDP-Man_DH_C_sf"/>
</dbReference>
<dbReference type="AlphaFoldDB" id="A0A917SFZ2"/>
<dbReference type="InterPro" id="IPR008927">
    <property type="entry name" value="6-PGluconate_DH-like_C_sf"/>
</dbReference>
<dbReference type="NCBIfam" id="TIGR03026">
    <property type="entry name" value="NDP-sugDHase"/>
    <property type="match status" value="1"/>
</dbReference>
<keyword evidence="6 8" id="KW-0520">NAD</keyword>